<accession>A0A5C7GQF3</accession>
<dbReference type="PANTHER" id="PTHR31232:SF18">
    <property type="entry name" value="S-PROTEIN HOMOLOG"/>
    <property type="match status" value="1"/>
</dbReference>
<name>A0A5C7GQF3_9ROSI</name>
<dbReference type="EMBL" id="VAHF01000013">
    <property type="protein sequence ID" value="TXG46790.1"/>
    <property type="molecule type" value="Genomic_DNA"/>
</dbReference>
<comment type="subcellular location">
    <subcellularLocation>
        <location evidence="1 6">Secreted</location>
    </subcellularLocation>
</comment>
<keyword evidence="8" id="KW-1185">Reference proteome</keyword>
<protein>
    <recommendedName>
        <fullName evidence="6">S-protein homolog</fullName>
    </recommendedName>
</protein>
<evidence type="ECO:0000256" key="4">
    <source>
        <dbReference type="ARBA" id="ARBA00022525"/>
    </source>
</evidence>
<proteinExistence type="inferred from homology"/>
<keyword evidence="3 6" id="KW-0713">Self-incompatibility</keyword>
<dbReference type="GO" id="GO:0060320">
    <property type="term" value="P:rejection of self pollen"/>
    <property type="evidence" value="ECO:0007669"/>
    <property type="project" value="UniProtKB-KW"/>
</dbReference>
<gene>
    <name evidence="7" type="ORF">EZV62_026084</name>
</gene>
<evidence type="ECO:0000256" key="1">
    <source>
        <dbReference type="ARBA" id="ARBA00004613"/>
    </source>
</evidence>
<comment type="similarity">
    <text evidence="2 6">Belongs to the plant self-incompatibility (S1) protein family.</text>
</comment>
<evidence type="ECO:0000256" key="5">
    <source>
        <dbReference type="ARBA" id="ARBA00022729"/>
    </source>
</evidence>
<sequence>MILLIMMTTFNKQSSYFVEALFEEQLVEVSNGVGPGIAMKIYCKSGDEELPVKYLGFNKYYQFSFRILWRTMYWCNMYWDNKIHSIKAFDVDRRDNELCQSMCYWKIKRDGAYLMRELDHGNSSRRGYAKLYSWAVGAIRCGGYGVAIGAVRCVEYGALVRSVDEADGAAACGACGKKSCMEWLVVCDVEEGGDAALARESRSVICRGITCTAGGD</sequence>
<dbReference type="AlphaFoldDB" id="A0A5C7GQF3"/>
<evidence type="ECO:0000313" key="8">
    <source>
        <dbReference type="Proteomes" id="UP000323000"/>
    </source>
</evidence>
<dbReference type="Proteomes" id="UP000323000">
    <property type="component" value="Chromosome 13"/>
</dbReference>
<evidence type="ECO:0000256" key="3">
    <source>
        <dbReference type="ARBA" id="ARBA00022471"/>
    </source>
</evidence>
<organism evidence="7 8">
    <name type="scientific">Acer yangbiense</name>
    <dbReference type="NCBI Taxonomy" id="1000413"/>
    <lineage>
        <taxon>Eukaryota</taxon>
        <taxon>Viridiplantae</taxon>
        <taxon>Streptophyta</taxon>
        <taxon>Embryophyta</taxon>
        <taxon>Tracheophyta</taxon>
        <taxon>Spermatophyta</taxon>
        <taxon>Magnoliopsida</taxon>
        <taxon>eudicotyledons</taxon>
        <taxon>Gunneridae</taxon>
        <taxon>Pentapetalae</taxon>
        <taxon>rosids</taxon>
        <taxon>malvids</taxon>
        <taxon>Sapindales</taxon>
        <taxon>Sapindaceae</taxon>
        <taxon>Hippocastanoideae</taxon>
        <taxon>Acereae</taxon>
        <taxon>Acer</taxon>
    </lineage>
</organism>
<dbReference type="Pfam" id="PF05938">
    <property type="entry name" value="Self-incomp_S1"/>
    <property type="match status" value="1"/>
</dbReference>
<comment type="caution">
    <text evidence="7">The sequence shown here is derived from an EMBL/GenBank/DDBJ whole genome shotgun (WGS) entry which is preliminary data.</text>
</comment>
<dbReference type="InterPro" id="IPR010264">
    <property type="entry name" value="Self-incomp_S1"/>
</dbReference>
<keyword evidence="4 6" id="KW-0964">Secreted</keyword>
<evidence type="ECO:0000256" key="2">
    <source>
        <dbReference type="ARBA" id="ARBA00005581"/>
    </source>
</evidence>
<reference evidence="8" key="1">
    <citation type="journal article" date="2019" name="Gigascience">
        <title>De novo genome assembly of the endangered Acer yangbiense, a plant species with extremely small populations endemic to Yunnan Province, China.</title>
        <authorList>
            <person name="Yang J."/>
            <person name="Wariss H.M."/>
            <person name="Tao L."/>
            <person name="Zhang R."/>
            <person name="Yun Q."/>
            <person name="Hollingsworth P."/>
            <person name="Dao Z."/>
            <person name="Luo G."/>
            <person name="Guo H."/>
            <person name="Ma Y."/>
            <person name="Sun W."/>
        </authorList>
    </citation>
    <scope>NUCLEOTIDE SEQUENCE [LARGE SCALE GENOMIC DNA]</scope>
    <source>
        <strain evidence="8">cv. Malutang</strain>
    </source>
</reference>
<evidence type="ECO:0000313" key="7">
    <source>
        <dbReference type="EMBL" id="TXG46790.1"/>
    </source>
</evidence>
<keyword evidence="5" id="KW-0732">Signal</keyword>
<dbReference type="GO" id="GO:0005576">
    <property type="term" value="C:extracellular region"/>
    <property type="evidence" value="ECO:0007669"/>
    <property type="project" value="UniProtKB-SubCell"/>
</dbReference>
<evidence type="ECO:0000256" key="6">
    <source>
        <dbReference type="RuleBase" id="RU367044"/>
    </source>
</evidence>
<dbReference type="OrthoDB" id="1056348at2759"/>
<dbReference type="PANTHER" id="PTHR31232">
    <property type="match status" value="1"/>
</dbReference>